<accession>A0A432NGN0</accession>
<dbReference type="AlphaFoldDB" id="A0A432NGN0"/>
<proteinExistence type="predicted"/>
<sequence>MPKALFSRMGAVMNEVRQLQDDKALMSVQTFEVFLVIAAKEGIPSSEIRKLTGIPQPSVSRALGDLGEKAVRRDAEGLKLIKTERDPSDMRNVVCFLTPKGKLLAARIAQLMGIDDTKVDGSFVSGAQ</sequence>
<dbReference type="Proteomes" id="UP000273611">
    <property type="component" value="Unassembled WGS sequence"/>
</dbReference>
<dbReference type="EMBL" id="RIBW01000013">
    <property type="protein sequence ID" value="RUL98593.1"/>
    <property type="molecule type" value="Genomic_DNA"/>
</dbReference>
<dbReference type="InterPro" id="IPR036388">
    <property type="entry name" value="WH-like_DNA-bd_sf"/>
</dbReference>
<dbReference type="SUPFAM" id="SSF46785">
    <property type="entry name" value="Winged helix' DNA-binding domain"/>
    <property type="match status" value="1"/>
</dbReference>
<dbReference type="InterPro" id="IPR036390">
    <property type="entry name" value="WH_DNA-bd_sf"/>
</dbReference>
<name>A0A432NGN0_9HYPH</name>
<protein>
    <submittedName>
        <fullName evidence="1">MarR family transcriptional regulator</fullName>
    </submittedName>
</protein>
<dbReference type="Gene3D" id="1.10.10.10">
    <property type="entry name" value="Winged helix-like DNA-binding domain superfamily/Winged helix DNA-binding domain"/>
    <property type="match status" value="1"/>
</dbReference>
<organism evidence="1 2">
    <name type="scientific">Rhizobium anhuiense</name>
    <dbReference type="NCBI Taxonomy" id="1184720"/>
    <lineage>
        <taxon>Bacteria</taxon>
        <taxon>Pseudomonadati</taxon>
        <taxon>Pseudomonadota</taxon>
        <taxon>Alphaproteobacteria</taxon>
        <taxon>Hyphomicrobiales</taxon>
        <taxon>Rhizobiaceae</taxon>
        <taxon>Rhizobium/Agrobacterium group</taxon>
        <taxon>Rhizobium</taxon>
    </lineage>
</organism>
<evidence type="ECO:0000313" key="2">
    <source>
        <dbReference type="Proteomes" id="UP000273611"/>
    </source>
</evidence>
<dbReference type="RefSeq" id="WP_127431213.1">
    <property type="nucleotide sequence ID" value="NZ_BMFI01000012.1"/>
</dbReference>
<reference evidence="1 2" key="1">
    <citation type="journal article" date="2015" name="Int. J. Syst. Evol. Microbiol.">
        <title>Rhizobium anhuiense sp. nov., isolated from effective nodules of Vicia faba and Pisum sativum.</title>
        <authorList>
            <person name="Zhang Y.J."/>
            <person name="Zheng W.T."/>
            <person name="Everall I."/>
            <person name="Young J.P."/>
            <person name="Zhang X.X."/>
            <person name="Tian C.F."/>
            <person name="Sui X.H."/>
            <person name="Wang E.T."/>
            <person name="Chen W.X."/>
        </authorList>
    </citation>
    <scope>NUCLEOTIDE SEQUENCE [LARGE SCALE GENOMIC DNA]</scope>
    <source>
        <strain evidence="1 2">CCBAU 23252</strain>
    </source>
</reference>
<gene>
    <name evidence="1" type="ORF">EEQ99_24280</name>
</gene>
<evidence type="ECO:0000313" key="1">
    <source>
        <dbReference type="EMBL" id="RUL98593.1"/>
    </source>
</evidence>
<comment type="caution">
    <text evidence="1">The sequence shown here is derived from an EMBL/GenBank/DDBJ whole genome shotgun (WGS) entry which is preliminary data.</text>
</comment>